<reference evidence="1 3" key="1">
    <citation type="submission" date="2008-03" db="EMBL/GenBank/DDBJ databases">
        <title>Annotation of Ixodes scapularis.</title>
        <authorList>
            <consortium name="Ixodes scapularis Genome Project Consortium"/>
            <person name="Caler E."/>
            <person name="Hannick L.I."/>
            <person name="Bidwell S."/>
            <person name="Joardar V."/>
            <person name="Thiagarajan M."/>
            <person name="Amedeo P."/>
            <person name="Galinsky K.J."/>
            <person name="Schobel S."/>
            <person name="Inman J."/>
            <person name="Hostetler J."/>
            <person name="Miller J."/>
            <person name="Hammond M."/>
            <person name="Megy K."/>
            <person name="Lawson D."/>
            <person name="Kodira C."/>
            <person name="Sutton G."/>
            <person name="Meyer J."/>
            <person name="Hill C.A."/>
            <person name="Birren B."/>
            <person name="Nene V."/>
            <person name="Collins F."/>
            <person name="Alarcon-Chaidez F."/>
            <person name="Wikel S."/>
            <person name="Strausberg R."/>
        </authorList>
    </citation>
    <scope>NUCLEOTIDE SEQUENCE [LARGE SCALE GENOMIC DNA]</scope>
    <source>
        <strain evidence="3">Wikel</strain>
        <strain evidence="1">Wikel colony</strain>
    </source>
</reference>
<dbReference type="AlphaFoldDB" id="B7PYI6"/>
<dbReference type="PaxDb" id="6945-B7PYI6"/>
<evidence type="ECO:0000313" key="1">
    <source>
        <dbReference type="EMBL" id="EEC11658.1"/>
    </source>
</evidence>
<name>B7PYI6_IXOSC</name>
<dbReference type="Proteomes" id="UP000001555">
    <property type="component" value="Unassembled WGS sequence"/>
</dbReference>
<evidence type="ECO:0000313" key="3">
    <source>
        <dbReference type="Proteomes" id="UP000001555"/>
    </source>
</evidence>
<dbReference type="InParanoid" id="B7PYI6"/>
<accession>B7PYI6</accession>
<keyword evidence="3" id="KW-1185">Reference proteome</keyword>
<reference evidence="2" key="2">
    <citation type="submission" date="2020-05" db="UniProtKB">
        <authorList>
            <consortium name="EnsemblMetazoa"/>
        </authorList>
    </citation>
    <scope>IDENTIFICATION</scope>
    <source>
        <strain evidence="2">wikel</strain>
    </source>
</reference>
<dbReference type="EnsemblMetazoa" id="ISCW009910-RA">
    <property type="protein sequence ID" value="ISCW009910-PA"/>
    <property type="gene ID" value="ISCW009910"/>
</dbReference>
<organism>
    <name type="scientific">Ixodes scapularis</name>
    <name type="common">Black-legged tick</name>
    <name type="synonym">Deer tick</name>
    <dbReference type="NCBI Taxonomy" id="6945"/>
    <lineage>
        <taxon>Eukaryota</taxon>
        <taxon>Metazoa</taxon>
        <taxon>Ecdysozoa</taxon>
        <taxon>Arthropoda</taxon>
        <taxon>Chelicerata</taxon>
        <taxon>Arachnida</taxon>
        <taxon>Acari</taxon>
        <taxon>Parasitiformes</taxon>
        <taxon>Ixodida</taxon>
        <taxon>Ixodoidea</taxon>
        <taxon>Ixodidae</taxon>
        <taxon>Ixodinae</taxon>
        <taxon>Ixodes</taxon>
    </lineage>
</organism>
<dbReference type="VEuPathDB" id="VectorBase:ISCI009910"/>
<gene>
    <name evidence="1" type="ORF">IscW_ISCW009910</name>
</gene>
<dbReference type="HOGENOM" id="CLU_3071025_0_0_1"/>
<sequence length="53" mass="6202">MQVQLTGDVRIRKIGLFGQGATEAPQSAFKVWRFPTREMRFAETLIDTPRFFR</sequence>
<dbReference type="VEuPathDB" id="VectorBase:ISCW009910"/>
<dbReference type="EMBL" id="ABJB010386761">
    <property type="status" value="NOT_ANNOTATED_CDS"/>
    <property type="molecule type" value="Genomic_DNA"/>
</dbReference>
<protein>
    <submittedName>
        <fullName evidence="1 2">Uncharacterized protein</fullName>
    </submittedName>
</protein>
<proteinExistence type="predicted"/>
<evidence type="ECO:0000313" key="2">
    <source>
        <dbReference type="EnsemblMetazoa" id="ISCW009910-PA"/>
    </source>
</evidence>
<dbReference type="EMBL" id="DS820118">
    <property type="protein sequence ID" value="EEC11658.1"/>
    <property type="molecule type" value="Genomic_DNA"/>
</dbReference>